<dbReference type="Pfam" id="PF00179">
    <property type="entry name" value="UQ_con"/>
    <property type="match status" value="1"/>
</dbReference>
<keyword evidence="1" id="KW-0808">Transferase</keyword>
<feature type="domain" description="UBC core" evidence="3">
    <location>
        <begin position="3"/>
        <end position="38"/>
    </location>
</feature>
<proteinExistence type="predicted"/>
<evidence type="ECO:0000313" key="4">
    <source>
        <dbReference type="EMBL" id="KAB2601054.1"/>
    </source>
</evidence>
<keyword evidence="2" id="KW-0833">Ubl conjugation pathway</keyword>
<evidence type="ECO:0000313" key="5">
    <source>
        <dbReference type="Proteomes" id="UP000327157"/>
    </source>
</evidence>
<dbReference type="GO" id="GO:0061631">
    <property type="term" value="F:ubiquitin conjugating enzyme activity"/>
    <property type="evidence" value="ECO:0007669"/>
    <property type="project" value="TreeGrafter"/>
</dbReference>
<gene>
    <name evidence="4" type="ORF">D8674_002059</name>
</gene>
<accession>A0A5N5FS11</accession>
<dbReference type="EMBL" id="SMOL01000695">
    <property type="protein sequence ID" value="KAB2601054.1"/>
    <property type="molecule type" value="Genomic_DNA"/>
</dbReference>
<evidence type="ECO:0000256" key="2">
    <source>
        <dbReference type="ARBA" id="ARBA00022786"/>
    </source>
</evidence>
<reference evidence="4 5" key="1">
    <citation type="submission" date="2019-09" db="EMBL/GenBank/DDBJ databases">
        <authorList>
            <person name="Ou C."/>
        </authorList>
    </citation>
    <scope>NUCLEOTIDE SEQUENCE [LARGE SCALE GENOMIC DNA]</scope>
    <source>
        <strain evidence="4">S2</strain>
        <tissue evidence="4">Leaf</tissue>
    </source>
</reference>
<reference evidence="4 5" key="3">
    <citation type="submission" date="2019-11" db="EMBL/GenBank/DDBJ databases">
        <title>A de novo genome assembly of a pear dwarfing rootstock.</title>
        <authorList>
            <person name="Wang F."/>
            <person name="Wang J."/>
            <person name="Li S."/>
            <person name="Zhang Y."/>
            <person name="Fang M."/>
            <person name="Ma L."/>
            <person name="Zhao Y."/>
            <person name="Jiang S."/>
        </authorList>
    </citation>
    <scope>NUCLEOTIDE SEQUENCE [LARGE SCALE GENOMIC DNA]</scope>
    <source>
        <strain evidence="4">S2</strain>
        <tissue evidence="4">Leaf</tissue>
    </source>
</reference>
<keyword evidence="5" id="KW-1185">Reference proteome</keyword>
<dbReference type="SUPFAM" id="SSF54495">
    <property type="entry name" value="UBC-like"/>
    <property type="match status" value="1"/>
</dbReference>
<dbReference type="PANTHER" id="PTHR46116">
    <property type="entry name" value="(E3-INDEPENDENT) E2 UBIQUITIN-CONJUGATING ENZYME"/>
    <property type="match status" value="1"/>
</dbReference>
<evidence type="ECO:0000256" key="1">
    <source>
        <dbReference type="ARBA" id="ARBA00022679"/>
    </source>
</evidence>
<name>A0A5N5FS11_9ROSA</name>
<evidence type="ECO:0000259" key="3">
    <source>
        <dbReference type="Pfam" id="PF00179"/>
    </source>
</evidence>
<dbReference type="InterPro" id="IPR016135">
    <property type="entry name" value="UBQ-conjugating_enzyme/RWD"/>
</dbReference>
<dbReference type="Gene3D" id="3.10.110.10">
    <property type="entry name" value="Ubiquitin Conjugating Enzyme"/>
    <property type="match status" value="1"/>
</dbReference>
<dbReference type="PANTHER" id="PTHR46116:SF41">
    <property type="entry name" value="UBIQUITIN-CONJUGATING ENZYME E2 25-RELATED"/>
    <property type="match status" value="1"/>
</dbReference>
<organism evidence="4 5">
    <name type="scientific">Pyrus ussuriensis x Pyrus communis</name>
    <dbReference type="NCBI Taxonomy" id="2448454"/>
    <lineage>
        <taxon>Eukaryota</taxon>
        <taxon>Viridiplantae</taxon>
        <taxon>Streptophyta</taxon>
        <taxon>Embryophyta</taxon>
        <taxon>Tracheophyta</taxon>
        <taxon>Spermatophyta</taxon>
        <taxon>Magnoliopsida</taxon>
        <taxon>eudicotyledons</taxon>
        <taxon>Gunneridae</taxon>
        <taxon>Pentapetalae</taxon>
        <taxon>rosids</taxon>
        <taxon>fabids</taxon>
        <taxon>Rosales</taxon>
        <taxon>Rosaceae</taxon>
        <taxon>Amygdaloideae</taxon>
        <taxon>Maleae</taxon>
        <taxon>Pyrus</taxon>
    </lineage>
</organism>
<comment type="caution">
    <text evidence="4">The sequence shown here is derived from an EMBL/GenBank/DDBJ whole genome shotgun (WGS) entry which is preliminary data.</text>
</comment>
<dbReference type="AlphaFoldDB" id="A0A5N5FS11"/>
<dbReference type="Proteomes" id="UP000327157">
    <property type="component" value="Chromosome 10"/>
</dbReference>
<reference evidence="5" key="2">
    <citation type="submission" date="2019-10" db="EMBL/GenBank/DDBJ databases">
        <title>A de novo genome assembly of a pear dwarfing rootstock.</title>
        <authorList>
            <person name="Wang F."/>
            <person name="Wang J."/>
            <person name="Li S."/>
            <person name="Zhang Y."/>
            <person name="Fang M."/>
            <person name="Ma L."/>
            <person name="Zhao Y."/>
            <person name="Jiang S."/>
        </authorList>
    </citation>
    <scope>NUCLEOTIDE SEQUENCE [LARGE SCALE GENOMIC DNA]</scope>
</reference>
<dbReference type="OrthoDB" id="2016915at2759"/>
<sequence>MDRVRAVIVGTEATPYHDGLFFFDVCFPIDYPNVPPEFVKEKVEASTNQLADQQMPVYNLASKILCWVINVSLKAEPDTDEVFAQVTLLPEANQDENAAEKEII</sequence>
<dbReference type="InterPro" id="IPR000608">
    <property type="entry name" value="UBC"/>
</dbReference>
<protein>
    <submittedName>
        <fullName evidence="4">Auxin response factor 2-like</fullName>
    </submittedName>
</protein>